<protein>
    <recommendedName>
        <fullName evidence="2">SMP domain-containing protein</fullName>
    </recommendedName>
</protein>
<dbReference type="EMBL" id="ML978125">
    <property type="protein sequence ID" value="KAF2099826.1"/>
    <property type="molecule type" value="Genomic_DNA"/>
</dbReference>
<organism evidence="3 4">
    <name type="scientific">Rhizodiscina lignyota</name>
    <dbReference type="NCBI Taxonomy" id="1504668"/>
    <lineage>
        <taxon>Eukaryota</taxon>
        <taxon>Fungi</taxon>
        <taxon>Dikarya</taxon>
        <taxon>Ascomycota</taxon>
        <taxon>Pezizomycotina</taxon>
        <taxon>Dothideomycetes</taxon>
        <taxon>Pleosporomycetidae</taxon>
        <taxon>Aulographales</taxon>
        <taxon>Rhizodiscinaceae</taxon>
        <taxon>Rhizodiscina</taxon>
    </lineage>
</organism>
<dbReference type="AlphaFoldDB" id="A0A9P4IKH6"/>
<reference evidence="3" key="1">
    <citation type="journal article" date="2020" name="Stud. Mycol.">
        <title>101 Dothideomycetes genomes: a test case for predicting lifestyles and emergence of pathogens.</title>
        <authorList>
            <person name="Haridas S."/>
            <person name="Albert R."/>
            <person name="Binder M."/>
            <person name="Bloem J."/>
            <person name="Labutti K."/>
            <person name="Salamov A."/>
            <person name="Andreopoulos B."/>
            <person name="Baker S."/>
            <person name="Barry K."/>
            <person name="Bills G."/>
            <person name="Bluhm B."/>
            <person name="Cannon C."/>
            <person name="Castanera R."/>
            <person name="Culley D."/>
            <person name="Daum C."/>
            <person name="Ezra D."/>
            <person name="Gonzalez J."/>
            <person name="Henrissat B."/>
            <person name="Kuo A."/>
            <person name="Liang C."/>
            <person name="Lipzen A."/>
            <person name="Lutzoni F."/>
            <person name="Magnuson J."/>
            <person name="Mondo S."/>
            <person name="Nolan M."/>
            <person name="Ohm R."/>
            <person name="Pangilinan J."/>
            <person name="Park H.-J."/>
            <person name="Ramirez L."/>
            <person name="Alfaro M."/>
            <person name="Sun H."/>
            <person name="Tritt A."/>
            <person name="Yoshinaga Y."/>
            <person name="Zwiers L.-H."/>
            <person name="Turgeon B."/>
            <person name="Goodwin S."/>
            <person name="Spatafora J."/>
            <person name="Crous P."/>
            <person name="Grigoriev I."/>
        </authorList>
    </citation>
    <scope>NUCLEOTIDE SEQUENCE</scope>
    <source>
        <strain evidence="3">CBS 133067</strain>
    </source>
</reference>
<keyword evidence="4" id="KW-1185">Reference proteome</keyword>
<sequence length="285" mass="31389">MTAARSIELPSGDEAQLVSQKMREEGGSHKGPMAAHVQSDVAKKHNFEKVAEAIQTKMDSNPASVTTADASHIQKLEARVTGGCVPKHGVSARAQHVAAVNGPKTAEGSDKAETTKGNGSYDDNRSVLERFKAKSRRERKERGHDDHEIATLSAETQAAFDGLMADQQHRYIAAGTIGITKAALLAMHSTCPSGDGWRKILEEVFEGLWEEPQNTGNNEQFKDLMAAYEKAADNVLRQTIPNKDRQEQLCKKFRELMQEQLEMNLDKIVESWDSLESCTDGSVKR</sequence>
<accession>A0A9P4IKH6</accession>
<comment type="caution">
    <text evidence="3">The sequence shown here is derived from an EMBL/GenBank/DDBJ whole genome shotgun (WGS) entry which is preliminary data.</text>
</comment>
<feature type="domain" description="SMP" evidence="2">
    <location>
        <begin position="50"/>
        <end position="101"/>
    </location>
</feature>
<evidence type="ECO:0000256" key="1">
    <source>
        <dbReference type="SAM" id="MobiDB-lite"/>
    </source>
</evidence>
<evidence type="ECO:0000313" key="4">
    <source>
        <dbReference type="Proteomes" id="UP000799772"/>
    </source>
</evidence>
<gene>
    <name evidence="3" type="ORF">NA57DRAFT_75330</name>
</gene>
<dbReference type="Proteomes" id="UP000799772">
    <property type="component" value="Unassembled WGS sequence"/>
</dbReference>
<evidence type="ECO:0000313" key="3">
    <source>
        <dbReference type="EMBL" id="KAF2099826.1"/>
    </source>
</evidence>
<proteinExistence type="predicted"/>
<feature type="region of interest" description="Disordered" evidence="1">
    <location>
        <begin position="96"/>
        <end position="122"/>
    </location>
</feature>
<dbReference type="OrthoDB" id="2799468at2759"/>
<dbReference type="InterPro" id="IPR007011">
    <property type="entry name" value="LEA_SMP_dom"/>
</dbReference>
<feature type="region of interest" description="Disordered" evidence="1">
    <location>
        <begin position="1"/>
        <end position="36"/>
    </location>
</feature>
<dbReference type="Pfam" id="PF04927">
    <property type="entry name" value="SMP"/>
    <property type="match status" value="1"/>
</dbReference>
<name>A0A9P4IKH6_9PEZI</name>
<evidence type="ECO:0000259" key="2">
    <source>
        <dbReference type="Pfam" id="PF04927"/>
    </source>
</evidence>